<evidence type="ECO:0000259" key="2">
    <source>
        <dbReference type="Pfam" id="PF21986"/>
    </source>
</evidence>
<evidence type="ECO:0000313" key="3">
    <source>
        <dbReference type="EMBL" id="MBN9672316.1"/>
    </source>
</evidence>
<dbReference type="InterPro" id="IPR014085">
    <property type="entry name" value="Allophanate_hydrolase"/>
</dbReference>
<protein>
    <submittedName>
        <fullName evidence="3">Allophanate hydrolase</fullName>
        <ecNumber evidence="3">3.5.1.54</ecNumber>
    </submittedName>
</protein>
<evidence type="ECO:0000313" key="4">
    <source>
        <dbReference type="Proteomes" id="UP000664096"/>
    </source>
</evidence>
<dbReference type="EC" id="3.5.1.54" evidence="3"/>
<dbReference type="SUPFAM" id="SSF75304">
    <property type="entry name" value="Amidase signature (AS) enzymes"/>
    <property type="match status" value="1"/>
</dbReference>
<dbReference type="Gene3D" id="3.10.490.10">
    <property type="entry name" value="Gamma-glutamyl cyclotransferase-like"/>
    <property type="match status" value="1"/>
</dbReference>
<sequence length="607" mass="63459">MFDLPFTFASLKAAYQDGMSPEEVVEEVYRRIDSVGDPGIFLCLFDKEDVLEAARGLGTYDPEKPLWGIPFVVKDNIDVGGKPTTAACPAYEYLAEEDAFVVEKLKSAGALAIGKTNLDQFATGLVGVRSPFQPPKNSVDPEIVPGGSSSGSAVAVGHGIVSFSLGTDTAGSGRVPGALNNIVGLKPTLGALSASGVVPACRTLDTISIFALTVDDAYTAFQAAAGFDEKDAYSRKVAAPPVSGLPPKLKIGIPDAASIEFCGDTLQEQSFKDTVALLKAEGAEIVEVDFTPFYDVAHMLYEGAWVAERHTVIEDLMRDTPEAVHPVTRKIVGAALDLTATDAFRGIYKLKELARKTEPVLAALDLLCVPTMPTFYSVADLEADPVGPNSRNGTYTNFVNLLDMCGLAVPVAPRSDGRPGSVTLLAKAGEDAFLASLGRELEHKAPHTLGATGWALPEIDEAQAAAGAGELAIAVCGAHMSGMALNHELTSRGARFLESTKTSDAYSFYALAGGPPKRPGLVRGKGGSGGNIDLEIWAVPLVEVGGFLAGIPAPLGLGKVELADGRFVTGFMCEAAAVEGADNITGLGSWRKYMADSASLRTGTAAE</sequence>
<dbReference type="AlphaFoldDB" id="A0A939EFJ5"/>
<dbReference type="Proteomes" id="UP000664096">
    <property type="component" value="Unassembled WGS sequence"/>
</dbReference>
<dbReference type="Pfam" id="PF21986">
    <property type="entry name" value="AH_C"/>
    <property type="match status" value="1"/>
</dbReference>
<comment type="caution">
    <text evidence="3">The sequence shown here is derived from an EMBL/GenBank/DDBJ whole genome shotgun (WGS) entry which is preliminary data.</text>
</comment>
<dbReference type="Pfam" id="PF01425">
    <property type="entry name" value="Amidase"/>
    <property type="match status" value="1"/>
</dbReference>
<accession>A0A939EFJ5</accession>
<reference evidence="3" key="1">
    <citation type="submission" date="2020-12" db="EMBL/GenBank/DDBJ databases">
        <title>Oil enriched cultivation method for isolating marine PHA-producing bacteria.</title>
        <authorList>
            <person name="Zheng W."/>
            <person name="Yu S."/>
            <person name="Huang Y."/>
        </authorList>
    </citation>
    <scope>NUCLEOTIDE SEQUENCE</scope>
    <source>
        <strain evidence="3">SY-2-12</strain>
    </source>
</reference>
<dbReference type="PANTHER" id="PTHR11895">
    <property type="entry name" value="TRANSAMIDASE"/>
    <property type="match status" value="1"/>
</dbReference>
<dbReference type="EMBL" id="JAEKJZ010000004">
    <property type="protein sequence ID" value="MBN9672316.1"/>
    <property type="molecule type" value="Genomic_DNA"/>
</dbReference>
<name>A0A939EFJ5_9HYPH</name>
<dbReference type="Gene3D" id="3.90.1300.10">
    <property type="entry name" value="Amidase signature (AS) domain"/>
    <property type="match status" value="1"/>
</dbReference>
<feature type="domain" description="Amidase" evidence="1">
    <location>
        <begin position="23"/>
        <end position="432"/>
    </location>
</feature>
<dbReference type="NCBIfam" id="TIGR02713">
    <property type="entry name" value="allophanate_hyd"/>
    <property type="match status" value="1"/>
</dbReference>
<dbReference type="Gene3D" id="1.20.58.1700">
    <property type="match status" value="1"/>
</dbReference>
<dbReference type="GO" id="GO:0004039">
    <property type="term" value="F:allophanate hydrolase activity"/>
    <property type="evidence" value="ECO:0007669"/>
    <property type="project" value="UniProtKB-EC"/>
</dbReference>
<proteinExistence type="predicted"/>
<gene>
    <name evidence="3" type="primary">atzF</name>
    <name evidence="3" type="ORF">JF539_18325</name>
</gene>
<dbReference type="InterPro" id="IPR053844">
    <property type="entry name" value="AH_C"/>
</dbReference>
<organism evidence="3 4">
    <name type="scientific">Roseibium aggregatum</name>
    <dbReference type="NCBI Taxonomy" id="187304"/>
    <lineage>
        <taxon>Bacteria</taxon>
        <taxon>Pseudomonadati</taxon>
        <taxon>Pseudomonadota</taxon>
        <taxon>Alphaproteobacteria</taxon>
        <taxon>Hyphomicrobiales</taxon>
        <taxon>Stappiaceae</taxon>
        <taxon>Roseibium</taxon>
    </lineage>
</organism>
<dbReference type="InterPro" id="IPR000120">
    <property type="entry name" value="Amidase"/>
</dbReference>
<dbReference type="InterPro" id="IPR023631">
    <property type="entry name" value="Amidase_dom"/>
</dbReference>
<dbReference type="RefSeq" id="WP_207142169.1">
    <property type="nucleotide sequence ID" value="NZ_JAEKJZ010000004.1"/>
</dbReference>
<dbReference type="InterPro" id="IPR036928">
    <property type="entry name" value="AS_sf"/>
</dbReference>
<evidence type="ECO:0000259" key="1">
    <source>
        <dbReference type="Pfam" id="PF01425"/>
    </source>
</evidence>
<keyword evidence="3" id="KW-0378">Hydrolase</keyword>
<dbReference type="NCBIfam" id="NF006043">
    <property type="entry name" value="PRK08186.1"/>
    <property type="match status" value="1"/>
</dbReference>
<dbReference type="PANTHER" id="PTHR11895:SF169">
    <property type="entry name" value="GLUTAMYL-TRNA(GLN) AMIDOTRANSFERASE"/>
    <property type="match status" value="1"/>
</dbReference>
<feature type="domain" description="Allophanate hydrolase C-terminal" evidence="2">
    <location>
        <begin position="472"/>
        <end position="595"/>
    </location>
</feature>